<accession>A0ABP9SRZ3</accession>
<organism evidence="9 10">
    <name type="scientific">Rugosimonospora acidiphila</name>
    <dbReference type="NCBI Taxonomy" id="556531"/>
    <lineage>
        <taxon>Bacteria</taxon>
        <taxon>Bacillati</taxon>
        <taxon>Actinomycetota</taxon>
        <taxon>Actinomycetes</taxon>
        <taxon>Micromonosporales</taxon>
        <taxon>Micromonosporaceae</taxon>
        <taxon>Rugosimonospora</taxon>
    </lineage>
</organism>
<feature type="transmembrane region" description="Helical" evidence="7">
    <location>
        <begin position="6"/>
        <end position="24"/>
    </location>
</feature>
<protein>
    <submittedName>
        <fullName evidence="9">M56 family metallopeptidase</fullName>
    </submittedName>
</protein>
<dbReference type="PANTHER" id="PTHR34978:SF3">
    <property type="entry name" value="SLR0241 PROTEIN"/>
    <property type="match status" value="1"/>
</dbReference>
<dbReference type="CDD" id="cd07326">
    <property type="entry name" value="M56_BlaR1_MecR1_like"/>
    <property type="match status" value="1"/>
</dbReference>
<dbReference type="RefSeq" id="WP_345639162.1">
    <property type="nucleotide sequence ID" value="NZ_BAABJQ010000052.1"/>
</dbReference>
<feature type="domain" description="Peptidase M48" evidence="8">
    <location>
        <begin position="124"/>
        <end position="180"/>
    </location>
</feature>
<comment type="cofactor">
    <cofactor evidence="6">
        <name>Zn(2+)</name>
        <dbReference type="ChEBI" id="CHEBI:29105"/>
    </cofactor>
    <text evidence="6">Binds 1 zinc ion per subunit.</text>
</comment>
<evidence type="ECO:0000256" key="3">
    <source>
        <dbReference type="ARBA" id="ARBA00022801"/>
    </source>
</evidence>
<evidence type="ECO:0000313" key="9">
    <source>
        <dbReference type="EMBL" id="GAA5201669.1"/>
    </source>
</evidence>
<evidence type="ECO:0000256" key="5">
    <source>
        <dbReference type="ARBA" id="ARBA00023049"/>
    </source>
</evidence>
<gene>
    <name evidence="9" type="ORF">GCM10023322_82130</name>
</gene>
<keyword evidence="7" id="KW-0472">Membrane</keyword>
<dbReference type="Pfam" id="PF01435">
    <property type="entry name" value="Peptidase_M48"/>
    <property type="match status" value="1"/>
</dbReference>
<evidence type="ECO:0000256" key="1">
    <source>
        <dbReference type="ARBA" id="ARBA00022670"/>
    </source>
</evidence>
<keyword evidence="2" id="KW-0479">Metal-binding</keyword>
<evidence type="ECO:0000256" key="2">
    <source>
        <dbReference type="ARBA" id="ARBA00022723"/>
    </source>
</evidence>
<evidence type="ECO:0000313" key="10">
    <source>
        <dbReference type="Proteomes" id="UP001501570"/>
    </source>
</evidence>
<keyword evidence="10" id="KW-1185">Reference proteome</keyword>
<comment type="caution">
    <text evidence="9">The sequence shown here is derived from an EMBL/GenBank/DDBJ whole genome shotgun (WGS) entry which is preliminary data.</text>
</comment>
<evidence type="ECO:0000256" key="6">
    <source>
        <dbReference type="RuleBase" id="RU003983"/>
    </source>
</evidence>
<evidence type="ECO:0000256" key="4">
    <source>
        <dbReference type="ARBA" id="ARBA00022833"/>
    </source>
</evidence>
<keyword evidence="1 6" id="KW-0645">Protease</keyword>
<feature type="transmembrane region" description="Helical" evidence="7">
    <location>
        <begin position="79"/>
        <end position="100"/>
    </location>
</feature>
<dbReference type="Gene3D" id="3.30.2010.10">
    <property type="entry name" value="Metalloproteases ('zincins'), catalytic domain"/>
    <property type="match status" value="1"/>
</dbReference>
<reference evidence="10" key="1">
    <citation type="journal article" date="2019" name="Int. J. Syst. Evol. Microbiol.">
        <title>The Global Catalogue of Microorganisms (GCM) 10K type strain sequencing project: providing services to taxonomists for standard genome sequencing and annotation.</title>
        <authorList>
            <consortium name="The Broad Institute Genomics Platform"/>
            <consortium name="The Broad Institute Genome Sequencing Center for Infectious Disease"/>
            <person name="Wu L."/>
            <person name="Ma J."/>
        </authorList>
    </citation>
    <scope>NUCLEOTIDE SEQUENCE [LARGE SCALE GENOMIC DNA]</scope>
    <source>
        <strain evidence="10">JCM 18304</strain>
    </source>
</reference>
<keyword evidence="7" id="KW-0812">Transmembrane</keyword>
<name>A0ABP9SRZ3_9ACTN</name>
<dbReference type="InterPro" id="IPR001915">
    <property type="entry name" value="Peptidase_M48"/>
</dbReference>
<dbReference type="EMBL" id="BAABJQ010000052">
    <property type="protein sequence ID" value="GAA5201669.1"/>
    <property type="molecule type" value="Genomic_DNA"/>
</dbReference>
<feature type="transmembrane region" description="Helical" evidence="7">
    <location>
        <begin position="266"/>
        <end position="285"/>
    </location>
</feature>
<dbReference type="Proteomes" id="UP001501570">
    <property type="component" value="Unassembled WGS sequence"/>
</dbReference>
<feature type="transmembrane region" description="Helical" evidence="7">
    <location>
        <begin position="36"/>
        <end position="59"/>
    </location>
</feature>
<dbReference type="InterPro" id="IPR052173">
    <property type="entry name" value="Beta-lactam_resp_regulator"/>
</dbReference>
<dbReference type="PANTHER" id="PTHR34978">
    <property type="entry name" value="POSSIBLE SENSOR-TRANSDUCER PROTEIN BLAR"/>
    <property type="match status" value="1"/>
</dbReference>
<keyword evidence="4 6" id="KW-0862">Zinc</keyword>
<keyword evidence="3 6" id="KW-0378">Hydrolase</keyword>
<proteinExistence type="inferred from homology"/>
<evidence type="ECO:0000256" key="7">
    <source>
        <dbReference type="SAM" id="Phobius"/>
    </source>
</evidence>
<evidence type="ECO:0000259" key="8">
    <source>
        <dbReference type="Pfam" id="PF01435"/>
    </source>
</evidence>
<keyword evidence="5 6" id="KW-0482">Metalloprotease</keyword>
<keyword evidence="7" id="KW-1133">Transmembrane helix</keyword>
<comment type="similarity">
    <text evidence="6">Belongs to the peptidase M48 family.</text>
</comment>
<sequence length="302" mass="31198">MRIAVYIPIVAALIFAVALPRLAVRRMTPAVGAWTLTVGAALCAVATTWSLGLLAATLADDLLPDNYPNLGVIDDPTPVNDLVALAAVGLLIAGCVRLAINLRRRYTVHRDLRRLCGDSLDGLVVLADSTPQAFAVPGRGGHIVVSSGMFAALSGPERRVLIAHERAHLAAGHHWHTGIVRAAASVTPLLHPLAGTSRYLCERWADEAAARTVGDRRLAATSLARAALAAAGAGAPSPPAELGYHGAGVGARVAALQAPPARSRHVAVLALAGLAAVAVTADVHATGDFLHAMLPFLHDSGR</sequence>